<keyword evidence="3" id="KW-1185">Reference proteome</keyword>
<dbReference type="InterPro" id="IPR050796">
    <property type="entry name" value="SCF_F-box_component"/>
</dbReference>
<dbReference type="SUPFAM" id="SSF81383">
    <property type="entry name" value="F-box domain"/>
    <property type="match status" value="1"/>
</dbReference>
<comment type="caution">
    <text evidence="2">The sequence shown here is derived from an EMBL/GenBank/DDBJ whole genome shotgun (WGS) entry which is preliminary data.</text>
</comment>
<dbReference type="CDD" id="cd22157">
    <property type="entry name" value="F-box_AtFBW1-like"/>
    <property type="match status" value="1"/>
</dbReference>
<dbReference type="SMART" id="SM00256">
    <property type="entry name" value="FBOX"/>
    <property type="match status" value="1"/>
</dbReference>
<accession>A0AAN9F2T8</accession>
<organism evidence="2 3">
    <name type="scientific">Crotalaria pallida</name>
    <name type="common">Smooth rattlebox</name>
    <name type="synonym">Crotalaria striata</name>
    <dbReference type="NCBI Taxonomy" id="3830"/>
    <lineage>
        <taxon>Eukaryota</taxon>
        <taxon>Viridiplantae</taxon>
        <taxon>Streptophyta</taxon>
        <taxon>Embryophyta</taxon>
        <taxon>Tracheophyta</taxon>
        <taxon>Spermatophyta</taxon>
        <taxon>Magnoliopsida</taxon>
        <taxon>eudicotyledons</taxon>
        <taxon>Gunneridae</taxon>
        <taxon>Pentapetalae</taxon>
        <taxon>rosids</taxon>
        <taxon>fabids</taxon>
        <taxon>Fabales</taxon>
        <taxon>Fabaceae</taxon>
        <taxon>Papilionoideae</taxon>
        <taxon>50 kb inversion clade</taxon>
        <taxon>genistoids sensu lato</taxon>
        <taxon>core genistoids</taxon>
        <taxon>Crotalarieae</taxon>
        <taxon>Crotalaria</taxon>
    </lineage>
</organism>
<dbReference type="PANTHER" id="PTHR31672:SF13">
    <property type="entry name" value="F-BOX PROTEIN CPR30-LIKE"/>
    <property type="match status" value="1"/>
</dbReference>
<proteinExistence type="predicted"/>
<reference evidence="2 3" key="1">
    <citation type="submission" date="2024-01" db="EMBL/GenBank/DDBJ databases">
        <title>The genomes of 5 underutilized Papilionoideae crops provide insights into root nodulation and disease resistanc.</title>
        <authorList>
            <person name="Yuan L."/>
        </authorList>
    </citation>
    <scope>NUCLEOTIDE SEQUENCE [LARGE SCALE GENOMIC DNA]</scope>
    <source>
        <strain evidence="2">ZHUSHIDOU_FW_LH</strain>
        <tissue evidence="2">Leaf</tissue>
    </source>
</reference>
<dbReference type="InterPro" id="IPR001810">
    <property type="entry name" value="F-box_dom"/>
</dbReference>
<dbReference type="Gene3D" id="1.20.1280.50">
    <property type="match status" value="1"/>
</dbReference>
<feature type="domain" description="F-box" evidence="1">
    <location>
        <begin position="19"/>
        <end position="59"/>
    </location>
</feature>
<dbReference type="InterPro" id="IPR036047">
    <property type="entry name" value="F-box-like_dom_sf"/>
</dbReference>
<gene>
    <name evidence="2" type="ORF">RIF29_19117</name>
</gene>
<dbReference type="Proteomes" id="UP001372338">
    <property type="component" value="Unassembled WGS sequence"/>
</dbReference>
<evidence type="ECO:0000313" key="3">
    <source>
        <dbReference type="Proteomes" id="UP001372338"/>
    </source>
</evidence>
<sequence>MGSSSCCFHLESWSLSQVLPDEHVVDILSWLPVKSLMRFKSVSKSWNSLICHPNFVKLHLQRSRPKHTDVLIIYDQNRGRGGGGDECAVPCSVRSLLYNAATALFEQPAYPLTEYRVVDSCDGLTTVREITVLRGRLCFFHNIKEEARFILWQMNDFGDENSWIQLLNIQIDGGGLLVPLCISDGGDGRDGVVVMLSNHSDSEAVSYYTRDNSLQRRHSQILKCRDSKNYVQSLVLPY</sequence>
<name>A0AAN9F2T8_CROPI</name>
<evidence type="ECO:0000259" key="1">
    <source>
        <dbReference type="SMART" id="SM00256"/>
    </source>
</evidence>
<dbReference type="EMBL" id="JAYWIO010000004">
    <property type="protein sequence ID" value="KAK7266473.1"/>
    <property type="molecule type" value="Genomic_DNA"/>
</dbReference>
<dbReference type="AlphaFoldDB" id="A0AAN9F2T8"/>
<dbReference type="PANTHER" id="PTHR31672">
    <property type="entry name" value="BNACNNG10540D PROTEIN"/>
    <property type="match status" value="1"/>
</dbReference>
<protein>
    <recommendedName>
        <fullName evidence="1">F-box domain-containing protein</fullName>
    </recommendedName>
</protein>
<evidence type="ECO:0000313" key="2">
    <source>
        <dbReference type="EMBL" id="KAK7266473.1"/>
    </source>
</evidence>
<dbReference type="Pfam" id="PF00646">
    <property type="entry name" value="F-box"/>
    <property type="match status" value="1"/>
</dbReference>